<dbReference type="RefSeq" id="WP_211849932.1">
    <property type="nucleotide sequence ID" value="NZ_JAAEDL010000058.1"/>
</dbReference>
<comment type="similarity">
    <text evidence="1">Belongs to the GST superfamily.</text>
</comment>
<evidence type="ECO:0000259" key="3">
    <source>
        <dbReference type="PROSITE" id="PS50405"/>
    </source>
</evidence>
<dbReference type="PROSITE" id="PS50405">
    <property type="entry name" value="GST_CTER"/>
    <property type="match status" value="1"/>
</dbReference>
<feature type="domain" description="GST C-terminal" evidence="3">
    <location>
        <begin position="82"/>
        <end position="202"/>
    </location>
</feature>
<dbReference type="InterPro" id="IPR036249">
    <property type="entry name" value="Thioredoxin-like_sf"/>
</dbReference>
<feature type="domain" description="GST N-terminal" evidence="2">
    <location>
        <begin position="1"/>
        <end position="79"/>
    </location>
</feature>
<reference evidence="4" key="1">
    <citation type="submission" date="2020-01" db="EMBL/GenBank/DDBJ databases">
        <authorList>
            <person name="Rat A."/>
        </authorList>
    </citation>
    <scope>NUCLEOTIDE SEQUENCE</scope>
    <source>
        <strain evidence="4">LMG 31228</strain>
    </source>
</reference>
<dbReference type="CDD" id="cd03207">
    <property type="entry name" value="GST_C_8"/>
    <property type="match status" value="1"/>
</dbReference>
<dbReference type="InterPro" id="IPR036282">
    <property type="entry name" value="Glutathione-S-Trfase_C_sf"/>
</dbReference>
<dbReference type="InterPro" id="IPR010987">
    <property type="entry name" value="Glutathione-S-Trfase_C-like"/>
</dbReference>
<dbReference type="Gene3D" id="3.40.30.10">
    <property type="entry name" value="Glutaredoxin"/>
    <property type="match status" value="1"/>
</dbReference>
<sequence length="202" mass="22240">MLRIHGIPRSRAFRCIWAAEEAGLPYEVVPIGFASGFKLERPLAINPNNKIPALEDGDLVLFESLAINLHIAKKAGAPLMPSGDDESRVLQWTLWTATEVEAHVLRWGYNTYLKPPAERVPAEASAGKEALDLRLAVLEGELAKRPFLLGEAFTIADLNLACVLYAARANGYDLARFPKVVAWIDACLDRPAARRARALREG</sequence>
<dbReference type="SFLD" id="SFLDG00358">
    <property type="entry name" value="Main_(cytGST)"/>
    <property type="match status" value="1"/>
</dbReference>
<evidence type="ECO:0000256" key="1">
    <source>
        <dbReference type="RuleBase" id="RU003494"/>
    </source>
</evidence>
<protein>
    <submittedName>
        <fullName evidence="4">Glutathione S-transferase family protein</fullName>
    </submittedName>
</protein>
<evidence type="ECO:0000313" key="4">
    <source>
        <dbReference type="EMBL" id="MBR0684139.1"/>
    </source>
</evidence>
<dbReference type="AlphaFoldDB" id="A0A9X9XKA3"/>
<comment type="caution">
    <text evidence="4">The sequence shown here is derived from an EMBL/GenBank/DDBJ whole genome shotgun (WGS) entry which is preliminary data.</text>
</comment>
<dbReference type="Gene3D" id="1.20.1050.10">
    <property type="match status" value="1"/>
</dbReference>
<name>A0A9X9XKA3_9PROT</name>
<dbReference type="PANTHER" id="PTHR44051:SF8">
    <property type="entry name" value="GLUTATHIONE S-TRANSFERASE GSTA"/>
    <property type="match status" value="1"/>
</dbReference>
<evidence type="ECO:0000313" key="5">
    <source>
        <dbReference type="Proteomes" id="UP001138709"/>
    </source>
</evidence>
<keyword evidence="5" id="KW-1185">Reference proteome</keyword>
<organism evidence="4 5">
    <name type="scientific">Neoroseomonas eburnea</name>
    <dbReference type="NCBI Taxonomy" id="1346889"/>
    <lineage>
        <taxon>Bacteria</taxon>
        <taxon>Pseudomonadati</taxon>
        <taxon>Pseudomonadota</taxon>
        <taxon>Alphaproteobacteria</taxon>
        <taxon>Acetobacterales</taxon>
        <taxon>Acetobacteraceae</taxon>
        <taxon>Neoroseomonas</taxon>
    </lineage>
</organism>
<dbReference type="SUPFAM" id="SSF47616">
    <property type="entry name" value="GST C-terminal domain-like"/>
    <property type="match status" value="1"/>
</dbReference>
<evidence type="ECO:0000259" key="2">
    <source>
        <dbReference type="PROSITE" id="PS50404"/>
    </source>
</evidence>
<dbReference type="PROSITE" id="PS50404">
    <property type="entry name" value="GST_NTER"/>
    <property type="match status" value="1"/>
</dbReference>
<dbReference type="SFLD" id="SFLDG01150">
    <property type="entry name" value="Main.1:_Beta-like"/>
    <property type="match status" value="1"/>
</dbReference>
<proteinExistence type="inferred from homology"/>
<dbReference type="InterPro" id="IPR040079">
    <property type="entry name" value="Glutathione_S-Trfase"/>
</dbReference>
<dbReference type="InterPro" id="IPR004046">
    <property type="entry name" value="GST_C"/>
</dbReference>
<dbReference type="PANTHER" id="PTHR44051">
    <property type="entry name" value="GLUTATHIONE S-TRANSFERASE-RELATED"/>
    <property type="match status" value="1"/>
</dbReference>
<dbReference type="InterPro" id="IPR004045">
    <property type="entry name" value="Glutathione_S-Trfase_N"/>
</dbReference>
<gene>
    <name evidence="4" type="ORF">GXW74_26985</name>
</gene>
<dbReference type="CDD" id="cd03046">
    <property type="entry name" value="GST_N_GTT1_like"/>
    <property type="match status" value="1"/>
</dbReference>
<dbReference type="Pfam" id="PF00043">
    <property type="entry name" value="GST_C"/>
    <property type="match status" value="1"/>
</dbReference>
<dbReference type="EMBL" id="JAAEDL010000058">
    <property type="protein sequence ID" value="MBR0684139.1"/>
    <property type="molecule type" value="Genomic_DNA"/>
</dbReference>
<dbReference type="SUPFAM" id="SSF52833">
    <property type="entry name" value="Thioredoxin-like"/>
    <property type="match status" value="1"/>
</dbReference>
<dbReference type="Pfam" id="PF02798">
    <property type="entry name" value="GST_N"/>
    <property type="match status" value="1"/>
</dbReference>
<dbReference type="SFLD" id="SFLDS00019">
    <property type="entry name" value="Glutathione_Transferase_(cytos"/>
    <property type="match status" value="1"/>
</dbReference>
<accession>A0A9X9XKA3</accession>
<reference evidence="4" key="2">
    <citation type="journal article" date="2021" name="Syst. Appl. Microbiol.">
        <title>Roseomonas hellenica sp. nov., isolated from roots of wild-growing Alkanna tinctoria.</title>
        <authorList>
            <person name="Rat A."/>
            <person name="Naranjo H.D."/>
            <person name="Lebbe L."/>
            <person name="Cnockaert M."/>
            <person name="Krigas N."/>
            <person name="Grigoriadou K."/>
            <person name="Maloupa E."/>
            <person name="Willems A."/>
        </authorList>
    </citation>
    <scope>NUCLEOTIDE SEQUENCE</scope>
    <source>
        <strain evidence="4">LMG 31228</strain>
    </source>
</reference>
<dbReference type="Proteomes" id="UP001138709">
    <property type="component" value="Unassembled WGS sequence"/>
</dbReference>